<dbReference type="PROSITE" id="PS51379">
    <property type="entry name" value="4FE4S_FER_2"/>
    <property type="match status" value="1"/>
</dbReference>
<keyword evidence="5" id="KW-0411">Iron-sulfur</keyword>
<dbReference type="PANTHER" id="PTHR43082:SF3">
    <property type="entry name" value="FERREDOXIN-LIKE PROTEIN YDIT"/>
    <property type="match status" value="1"/>
</dbReference>
<dbReference type="Gene3D" id="3.30.70.20">
    <property type="match status" value="1"/>
</dbReference>
<proteinExistence type="predicted"/>
<evidence type="ECO:0000259" key="6">
    <source>
        <dbReference type="PROSITE" id="PS51379"/>
    </source>
</evidence>
<dbReference type="EMBL" id="AUZY01000487">
    <property type="protein sequence ID" value="EQD78568.1"/>
    <property type="molecule type" value="Genomic_DNA"/>
</dbReference>
<dbReference type="SUPFAM" id="SSF54862">
    <property type="entry name" value="4Fe-4S ferredoxins"/>
    <property type="match status" value="1"/>
</dbReference>
<dbReference type="PANTHER" id="PTHR43082">
    <property type="entry name" value="FERREDOXIN-LIKE"/>
    <property type="match status" value="1"/>
</dbReference>
<dbReference type="Pfam" id="PF13237">
    <property type="entry name" value="Fer4_10"/>
    <property type="match status" value="1"/>
</dbReference>
<feature type="domain" description="4Fe-4S ferredoxin-type" evidence="6">
    <location>
        <begin position="27"/>
        <end position="59"/>
    </location>
</feature>
<evidence type="ECO:0000256" key="5">
    <source>
        <dbReference type="ARBA" id="ARBA00023014"/>
    </source>
</evidence>
<evidence type="ECO:0000313" key="7">
    <source>
        <dbReference type="EMBL" id="EQD78568.1"/>
    </source>
</evidence>
<keyword evidence="4" id="KW-0408">Iron</keyword>
<keyword evidence="3" id="KW-0249">Electron transport</keyword>
<reference evidence="7" key="2">
    <citation type="journal article" date="2014" name="ISME J.">
        <title>Microbial stratification in low pH oxic and suboxic macroscopic growths along an acid mine drainage.</title>
        <authorList>
            <person name="Mendez-Garcia C."/>
            <person name="Mesa V."/>
            <person name="Sprenger R.R."/>
            <person name="Richter M."/>
            <person name="Diez M.S."/>
            <person name="Solano J."/>
            <person name="Bargiela R."/>
            <person name="Golyshina O.V."/>
            <person name="Manteca A."/>
            <person name="Ramos J.L."/>
            <person name="Gallego J.R."/>
            <person name="Llorente I."/>
            <person name="Martins Dos Santos V.A."/>
            <person name="Jensen O.N."/>
            <person name="Pelaez A.I."/>
            <person name="Sanchez J."/>
            <person name="Ferrer M."/>
        </authorList>
    </citation>
    <scope>NUCLEOTIDE SEQUENCE</scope>
</reference>
<organism evidence="7">
    <name type="scientific">mine drainage metagenome</name>
    <dbReference type="NCBI Taxonomy" id="410659"/>
    <lineage>
        <taxon>unclassified sequences</taxon>
        <taxon>metagenomes</taxon>
        <taxon>ecological metagenomes</taxon>
    </lineage>
</organism>
<evidence type="ECO:0000256" key="1">
    <source>
        <dbReference type="ARBA" id="ARBA00022448"/>
    </source>
</evidence>
<dbReference type="PIRSF" id="PIRSF036548">
    <property type="entry name" value="Fdx_FixX"/>
    <property type="match status" value="1"/>
</dbReference>
<dbReference type="GO" id="GO:0051536">
    <property type="term" value="F:iron-sulfur cluster binding"/>
    <property type="evidence" value="ECO:0007669"/>
    <property type="project" value="UniProtKB-KW"/>
</dbReference>
<evidence type="ECO:0000256" key="2">
    <source>
        <dbReference type="ARBA" id="ARBA00022723"/>
    </source>
</evidence>
<protein>
    <submittedName>
        <fullName evidence="7">Ferredoxin-like, FixX</fullName>
    </submittedName>
</protein>
<dbReference type="InterPro" id="IPR012206">
    <property type="entry name" value="Fd_FixX"/>
</dbReference>
<gene>
    <name evidence="7" type="ORF">B1B_00651</name>
</gene>
<reference evidence="7" key="1">
    <citation type="submission" date="2013-08" db="EMBL/GenBank/DDBJ databases">
        <authorList>
            <person name="Mendez C."/>
            <person name="Richter M."/>
            <person name="Ferrer M."/>
            <person name="Sanchez J."/>
        </authorList>
    </citation>
    <scope>NUCLEOTIDE SEQUENCE</scope>
</reference>
<dbReference type="InterPro" id="IPR017896">
    <property type="entry name" value="4Fe4S_Fe-S-bd"/>
</dbReference>
<dbReference type="AlphaFoldDB" id="T1CBB5"/>
<accession>T1CBB5</accession>
<keyword evidence="1" id="KW-0813">Transport</keyword>
<evidence type="ECO:0000256" key="4">
    <source>
        <dbReference type="ARBA" id="ARBA00023004"/>
    </source>
</evidence>
<sequence>MKEDLLAGRLTLADRLGSDSFQTDKTPHLRVEDPRICAGCELKPCIRVCPAEVYHWETDHLRINYENCLELGACRVACFQMGKGALRWEYPPASRGVQFRFG</sequence>
<name>T1CBB5_9ZZZZ</name>
<dbReference type="GO" id="GO:0005506">
    <property type="term" value="F:iron ion binding"/>
    <property type="evidence" value="ECO:0007669"/>
    <property type="project" value="InterPro"/>
</dbReference>
<comment type="caution">
    <text evidence="7">The sequence shown here is derived from an EMBL/GenBank/DDBJ whole genome shotgun (WGS) entry which is preliminary data.</text>
</comment>
<keyword evidence="2" id="KW-0479">Metal-binding</keyword>
<evidence type="ECO:0000256" key="3">
    <source>
        <dbReference type="ARBA" id="ARBA00022982"/>
    </source>
</evidence>